<reference evidence="4 5" key="1">
    <citation type="journal article" date="2023" name="bioRxiv">
        <title>An intranuclear bacterial parasite of deep-sea mussels expresses apoptosis inhibitors acquired from its host.</title>
        <authorList>
            <person name="Gonzalez Porras M.A."/>
            <person name="Assie A."/>
            <person name="Tietjen M."/>
            <person name="Violette M."/>
            <person name="Kleiner M."/>
            <person name="Gruber-Vodicka H."/>
            <person name="Dubilier N."/>
            <person name="Leisch N."/>
        </authorList>
    </citation>
    <scope>NUCLEOTIDE SEQUENCE [LARGE SCALE GENOMIC DNA]</scope>
    <source>
        <strain evidence="4">IAP13</strain>
    </source>
</reference>
<accession>A0AA90NSZ5</accession>
<evidence type="ECO:0000256" key="2">
    <source>
        <dbReference type="PROSITE-ProRule" id="PRU00110"/>
    </source>
</evidence>
<evidence type="ECO:0000256" key="1">
    <source>
        <dbReference type="ARBA" id="ARBA00023012"/>
    </source>
</evidence>
<dbReference type="PROSITE" id="PS50894">
    <property type="entry name" value="HPT"/>
    <property type="match status" value="1"/>
</dbReference>
<organism evidence="4 5">
    <name type="scientific">Candidatus Endonucleibacter bathymodioli</name>
    <dbReference type="NCBI Taxonomy" id="539814"/>
    <lineage>
        <taxon>Bacteria</taxon>
        <taxon>Pseudomonadati</taxon>
        <taxon>Pseudomonadota</taxon>
        <taxon>Gammaproteobacteria</taxon>
        <taxon>Oceanospirillales</taxon>
        <taxon>Endozoicomonadaceae</taxon>
        <taxon>Candidatus Endonucleibacter</taxon>
    </lineage>
</organism>
<dbReference type="Proteomes" id="UP001178148">
    <property type="component" value="Unassembled WGS sequence"/>
</dbReference>
<protein>
    <submittedName>
        <fullName evidence="4">Hpt domain-containing protein</fullName>
    </submittedName>
</protein>
<dbReference type="Gene3D" id="1.20.120.160">
    <property type="entry name" value="HPT domain"/>
    <property type="match status" value="1"/>
</dbReference>
<comment type="caution">
    <text evidence="4">The sequence shown here is derived from an EMBL/GenBank/DDBJ whole genome shotgun (WGS) entry which is preliminary data.</text>
</comment>
<dbReference type="InterPro" id="IPR036641">
    <property type="entry name" value="HPT_dom_sf"/>
</dbReference>
<dbReference type="SUPFAM" id="SSF47226">
    <property type="entry name" value="Histidine-containing phosphotransfer domain, HPT domain"/>
    <property type="match status" value="1"/>
</dbReference>
<feature type="modified residue" description="Phosphohistidine" evidence="2">
    <location>
        <position position="53"/>
    </location>
</feature>
<keyword evidence="5" id="KW-1185">Reference proteome</keyword>
<keyword evidence="1" id="KW-0902">Two-component regulatory system</keyword>
<dbReference type="AlphaFoldDB" id="A0AA90NSZ5"/>
<dbReference type="Pfam" id="PF01627">
    <property type="entry name" value="Hpt"/>
    <property type="match status" value="1"/>
</dbReference>
<name>A0AA90NSZ5_9GAMM</name>
<dbReference type="EMBL" id="JASXSV010000007">
    <property type="protein sequence ID" value="MDP0588740.1"/>
    <property type="molecule type" value="Genomic_DNA"/>
</dbReference>
<feature type="domain" description="HPt" evidence="3">
    <location>
        <begin position="14"/>
        <end position="113"/>
    </location>
</feature>
<evidence type="ECO:0000313" key="4">
    <source>
        <dbReference type="EMBL" id="MDP0588740.1"/>
    </source>
</evidence>
<dbReference type="InterPro" id="IPR008207">
    <property type="entry name" value="Sig_transdc_His_kin_Hpt_dom"/>
</dbReference>
<evidence type="ECO:0000313" key="5">
    <source>
        <dbReference type="Proteomes" id="UP001178148"/>
    </source>
</evidence>
<dbReference type="CDD" id="cd00088">
    <property type="entry name" value="HPT"/>
    <property type="match status" value="1"/>
</dbReference>
<dbReference type="GO" id="GO:0004672">
    <property type="term" value="F:protein kinase activity"/>
    <property type="evidence" value="ECO:0007669"/>
    <property type="project" value="UniProtKB-ARBA"/>
</dbReference>
<sequence length="131" mass="14660">MLNLEYLKEITGNDIPELNYLIEQFISTTKEDINNLIVAIQNNNTTEIKSISHRIKGSSAIAGAYKLKKLATELEYGEEISRDHYKAILIKIQNCFQSIVSEISEPNALCSSIVVTSSDFSNLKMGRSESD</sequence>
<dbReference type="GO" id="GO:0000160">
    <property type="term" value="P:phosphorelay signal transduction system"/>
    <property type="evidence" value="ECO:0007669"/>
    <property type="project" value="UniProtKB-KW"/>
</dbReference>
<keyword evidence="2" id="KW-0597">Phosphoprotein</keyword>
<gene>
    <name evidence="4" type="ORF">QS748_05915</name>
</gene>
<evidence type="ECO:0000259" key="3">
    <source>
        <dbReference type="PROSITE" id="PS50894"/>
    </source>
</evidence>
<proteinExistence type="predicted"/>